<evidence type="ECO:0000259" key="2">
    <source>
        <dbReference type="Pfam" id="PF20155"/>
    </source>
</evidence>
<sequence length="808" mass="84670">MIGDLSFKIGADTSGFTNPVANVKTGLESISTVATNTGFNLDLITKGLQAIGSASASIGRALYGFTGLASMAKKAASAVGSLSGAIKVLGSRVWTAVKSFELLMLPLKGLLIVAKAVVPPVLWLAKAIFNVHVAIVGLVKTVKLAVFALKLMSPPLRLITLALAAVAVSAKIVNVTVRALKTSVSVLLAPLKLLIAPFKMVLNVAKSLASTLRKLPGNILKTAKALPRLASSALKTGVRSIAFGIRDIGLAAGRTAIAIGKKLISSLWTLTKVGAAAFVGLTGWGLKLYADAETAEAGFTTMLKSMSRAKWLLSELTEFSASTPFQLPGLRDSAKLLLNAGTAVGSITDDLRMLGDVAAGTGKPIEEIVKIYAKVKSTGKVTMETLNQLAERGVPIYSALESAIGTNRAGLMDMLSKGKIGFGELDAAIRSTATGTGVFAGGMLRQSGTVNGLISTWKDNFGLAWQSMAGQLARAFDFKSLISQSISFWQTVRTHIDNATPSFVALADVAKAAFGAIHRIGMQFFNSLGGGMTISGEHLQKGFVSIAAAAEWSFNNIETVAQLGFAQVQLYGLKAFETIKHFLTEQLPVYAKWAGGTLVDVFYAAANSIAQSFKNLFGNVSKWSTKLFAKIASGGLVNIDFDYKPLLNSLDVTLKKMPNISGRVMTELEKELQENVSGLTGVVRTGIDEAIKSKLSGLGSLQDKVAGMEIDPDAKATPPDELGQTSTGSGGGRQDLTPEAISRGSVAAFEKISGHRNSNGGLQKEANKRLAEVSKAAKDSNGLLRDIKGLLNENPAGDGGFAAGWGMV</sequence>
<organism evidence="3 4">
    <name type="scientific">Thalassoglobus polymorphus</name>
    <dbReference type="NCBI Taxonomy" id="2527994"/>
    <lineage>
        <taxon>Bacteria</taxon>
        <taxon>Pseudomonadati</taxon>
        <taxon>Planctomycetota</taxon>
        <taxon>Planctomycetia</taxon>
        <taxon>Planctomycetales</taxon>
        <taxon>Planctomycetaceae</taxon>
        <taxon>Thalassoglobus</taxon>
    </lineage>
</organism>
<name>A0A517QR61_9PLAN</name>
<dbReference type="AlphaFoldDB" id="A0A517QR61"/>
<evidence type="ECO:0000256" key="1">
    <source>
        <dbReference type="SAM" id="MobiDB-lite"/>
    </source>
</evidence>
<keyword evidence="4" id="KW-1185">Reference proteome</keyword>
<dbReference type="KEGG" id="tpol:Mal48_33490"/>
<reference evidence="3 4" key="1">
    <citation type="submission" date="2019-02" db="EMBL/GenBank/DDBJ databases">
        <title>Deep-cultivation of Planctomycetes and their phenomic and genomic characterization uncovers novel biology.</title>
        <authorList>
            <person name="Wiegand S."/>
            <person name="Jogler M."/>
            <person name="Boedeker C."/>
            <person name="Pinto D."/>
            <person name="Vollmers J."/>
            <person name="Rivas-Marin E."/>
            <person name="Kohn T."/>
            <person name="Peeters S.H."/>
            <person name="Heuer A."/>
            <person name="Rast P."/>
            <person name="Oberbeckmann S."/>
            <person name="Bunk B."/>
            <person name="Jeske O."/>
            <person name="Meyerdierks A."/>
            <person name="Storesund J.E."/>
            <person name="Kallscheuer N."/>
            <person name="Luecker S."/>
            <person name="Lage O.M."/>
            <person name="Pohl T."/>
            <person name="Merkel B.J."/>
            <person name="Hornburger P."/>
            <person name="Mueller R.-W."/>
            <person name="Bruemmer F."/>
            <person name="Labrenz M."/>
            <person name="Spormann A.M."/>
            <person name="Op den Camp H."/>
            <person name="Overmann J."/>
            <person name="Amann R."/>
            <person name="Jetten M.S.M."/>
            <person name="Mascher T."/>
            <person name="Medema M.H."/>
            <person name="Devos D.P."/>
            <person name="Kaster A.-K."/>
            <person name="Ovreas L."/>
            <person name="Rohde M."/>
            <person name="Galperin M.Y."/>
            <person name="Jogler C."/>
        </authorList>
    </citation>
    <scope>NUCLEOTIDE SEQUENCE [LARGE SCALE GENOMIC DNA]</scope>
    <source>
        <strain evidence="3 4">Mal48</strain>
    </source>
</reference>
<evidence type="ECO:0000313" key="4">
    <source>
        <dbReference type="Proteomes" id="UP000315724"/>
    </source>
</evidence>
<feature type="domain" description="Tape measure protein N-terminal" evidence="2">
    <location>
        <begin position="289"/>
        <end position="462"/>
    </location>
</feature>
<dbReference type="NCBIfam" id="TIGR02675">
    <property type="entry name" value="tape_meas_nterm"/>
    <property type="match status" value="1"/>
</dbReference>
<dbReference type="EMBL" id="CP036267">
    <property type="protein sequence ID" value="QDT34089.1"/>
    <property type="molecule type" value="Genomic_DNA"/>
</dbReference>
<dbReference type="Pfam" id="PF20155">
    <property type="entry name" value="TMP_3"/>
    <property type="match status" value="1"/>
</dbReference>
<dbReference type="Proteomes" id="UP000315724">
    <property type="component" value="Chromosome"/>
</dbReference>
<gene>
    <name evidence="3" type="ORF">Mal48_33490</name>
</gene>
<accession>A0A517QR61</accession>
<dbReference type="OrthoDB" id="278834at2"/>
<dbReference type="RefSeq" id="WP_145201463.1">
    <property type="nucleotide sequence ID" value="NZ_CP036267.1"/>
</dbReference>
<evidence type="ECO:0000313" key="3">
    <source>
        <dbReference type="EMBL" id="QDT34089.1"/>
    </source>
</evidence>
<proteinExistence type="predicted"/>
<dbReference type="InterPro" id="IPR013491">
    <property type="entry name" value="Tape_meas_N"/>
</dbReference>
<protein>
    <recommendedName>
        <fullName evidence="2">Tape measure protein N-terminal domain-containing protein</fullName>
    </recommendedName>
</protein>
<feature type="region of interest" description="Disordered" evidence="1">
    <location>
        <begin position="711"/>
        <end position="738"/>
    </location>
</feature>